<feature type="domain" description="DUF6017" evidence="2">
    <location>
        <begin position="162"/>
        <end position="277"/>
    </location>
</feature>
<dbReference type="Pfam" id="PF19481">
    <property type="entry name" value="DUF6017"/>
    <property type="match status" value="1"/>
</dbReference>
<accession>A0A7X2TP49</accession>
<dbReference type="InterPro" id="IPR046059">
    <property type="entry name" value="DUF6017"/>
</dbReference>
<keyword evidence="4" id="KW-1185">Reference proteome</keyword>
<comment type="caution">
    <text evidence="3">The sequence shown here is derived from an EMBL/GenBank/DDBJ whole genome shotgun (WGS) entry which is preliminary data.</text>
</comment>
<gene>
    <name evidence="3" type="ORF">FYJ60_03745</name>
</gene>
<reference evidence="3 4" key="1">
    <citation type="submission" date="2019-08" db="EMBL/GenBank/DDBJ databases">
        <title>In-depth cultivation of the pig gut microbiome towards novel bacterial diversity and tailored functional studies.</title>
        <authorList>
            <person name="Wylensek D."/>
            <person name="Hitch T.C.A."/>
            <person name="Clavel T."/>
        </authorList>
    </citation>
    <scope>NUCLEOTIDE SEQUENCE [LARGE SCALE GENOMIC DNA]</scope>
    <source>
        <strain evidence="3 4">Oil+RF-744-WCA-WT-13</strain>
    </source>
</reference>
<evidence type="ECO:0000259" key="2">
    <source>
        <dbReference type="Pfam" id="PF19481"/>
    </source>
</evidence>
<sequence length="281" mass="31951">MAVFRVEKNKNYTVMSNVHLRDQNLSLKAKGLLSLLLSLPDDWHYSIRGLAKISKESPDGISSGLKELEKAGYLTRRQIRGEHGRMGQTEYIIYEMPRAPCEDSPCTENPVTAKPDTETPCTESAAQINTDKTNKDRSNTEMNNNRFISCQEAAEVRADEMRKERDAYRDLIRENISYDALITDHPDQADIDEIIEIMLDAVCSTKPFITVGGEQRPAEVVKARLLKLDCEHIRYVLSCMRENTTRVRNIKQYLLAVLYNAPVTISNYYGALVNHDLYGNS</sequence>
<dbReference type="Proteomes" id="UP000466864">
    <property type="component" value="Unassembled WGS sequence"/>
</dbReference>
<proteinExistence type="predicted"/>
<feature type="region of interest" description="Disordered" evidence="1">
    <location>
        <begin position="105"/>
        <end position="124"/>
    </location>
</feature>
<evidence type="ECO:0000313" key="4">
    <source>
        <dbReference type="Proteomes" id="UP000466864"/>
    </source>
</evidence>
<dbReference type="Pfam" id="PF13730">
    <property type="entry name" value="HTH_36"/>
    <property type="match status" value="1"/>
</dbReference>
<dbReference type="RefSeq" id="WP_154457584.1">
    <property type="nucleotide sequence ID" value="NZ_VUMV01000002.1"/>
</dbReference>
<name>A0A7X2TP49_9FIRM</name>
<dbReference type="EMBL" id="VUMV01000002">
    <property type="protein sequence ID" value="MST81431.1"/>
    <property type="molecule type" value="Genomic_DNA"/>
</dbReference>
<dbReference type="AlphaFoldDB" id="A0A7X2TP49"/>
<evidence type="ECO:0000313" key="3">
    <source>
        <dbReference type="EMBL" id="MST81431.1"/>
    </source>
</evidence>
<evidence type="ECO:0000256" key="1">
    <source>
        <dbReference type="SAM" id="MobiDB-lite"/>
    </source>
</evidence>
<organism evidence="3 4">
    <name type="scientific">Bilifractor porci</name>
    <dbReference type="NCBI Taxonomy" id="2606636"/>
    <lineage>
        <taxon>Bacteria</taxon>
        <taxon>Bacillati</taxon>
        <taxon>Bacillota</taxon>
        <taxon>Clostridia</taxon>
        <taxon>Lachnospirales</taxon>
        <taxon>Lachnospiraceae</taxon>
        <taxon>Bilifractor</taxon>
    </lineage>
</organism>
<protein>
    <submittedName>
        <fullName evidence="3">Helix-turn-helix domain-containing protein</fullName>
    </submittedName>
</protein>